<evidence type="ECO:0000313" key="3">
    <source>
        <dbReference type="EMBL" id="KYQ51280.1"/>
    </source>
</evidence>
<proteinExistence type="predicted"/>
<protein>
    <recommendedName>
        <fullName evidence="5">Transmembrane protein</fullName>
    </recommendedName>
</protein>
<evidence type="ECO:0000313" key="4">
    <source>
        <dbReference type="Proteomes" id="UP000075809"/>
    </source>
</evidence>
<accession>A0A151WTQ2</accession>
<keyword evidence="4" id="KW-1185">Reference proteome</keyword>
<evidence type="ECO:0000256" key="1">
    <source>
        <dbReference type="SAM" id="MobiDB-lite"/>
    </source>
</evidence>
<reference evidence="3 4" key="1">
    <citation type="submission" date="2015-09" db="EMBL/GenBank/DDBJ databases">
        <title>Trachymyrmex zeteki WGS genome.</title>
        <authorList>
            <person name="Nygaard S."/>
            <person name="Hu H."/>
            <person name="Boomsma J."/>
            <person name="Zhang G."/>
        </authorList>
    </citation>
    <scope>NUCLEOTIDE SEQUENCE [LARGE SCALE GENOMIC DNA]</scope>
    <source>
        <strain evidence="3">Tzet28-1</strain>
        <tissue evidence="3">Whole body</tissue>
    </source>
</reference>
<gene>
    <name evidence="3" type="ORF">ALC60_09571</name>
</gene>
<dbReference type="AlphaFoldDB" id="A0A151WTQ2"/>
<feature type="signal peptide" evidence="2">
    <location>
        <begin position="1"/>
        <end position="22"/>
    </location>
</feature>
<keyword evidence="2" id="KW-0732">Signal</keyword>
<evidence type="ECO:0008006" key="5">
    <source>
        <dbReference type="Google" id="ProtNLM"/>
    </source>
</evidence>
<organism evidence="3 4">
    <name type="scientific">Mycetomoellerius zeteki</name>
    <dbReference type="NCBI Taxonomy" id="64791"/>
    <lineage>
        <taxon>Eukaryota</taxon>
        <taxon>Metazoa</taxon>
        <taxon>Ecdysozoa</taxon>
        <taxon>Arthropoda</taxon>
        <taxon>Hexapoda</taxon>
        <taxon>Insecta</taxon>
        <taxon>Pterygota</taxon>
        <taxon>Neoptera</taxon>
        <taxon>Endopterygota</taxon>
        <taxon>Hymenoptera</taxon>
        <taxon>Apocrita</taxon>
        <taxon>Aculeata</taxon>
        <taxon>Formicoidea</taxon>
        <taxon>Formicidae</taxon>
        <taxon>Myrmicinae</taxon>
        <taxon>Mycetomoellerius</taxon>
    </lineage>
</organism>
<evidence type="ECO:0000256" key="2">
    <source>
        <dbReference type="SAM" id="SignalP"/>
    </source>
</evidence>
<dbReference type="EMBL" id="KQ982748">
    <property type="protein sequence ID" value="KYQ51280.1"/>
    <property type="molecule type" value="Genomic_DNA"/>
</dbReference>
<name>A0A151WTQ2_9HYME</name>
<feature type="region of interest" description="Disordered" evidence="1">
    <location>
        <begin position="24"/>
        <end position="58"/>
    </location>
</feature>
<feature type="compositionally biased region" description="Polar residues" evidence="1">
    <location>
        <begin position="32"/>
        <end position="49"/>
    </location>
</feature>
<dbReference type="Proteomes" id="UP000075809">
    <property type="component" value="Unassembled WGS sequence"/>
</dbReference>
<feature type="chain" id="PRO_5007591403" description="Transmembrane protein" evidence="2">
    <location>
        <begin position="23"/>
        <end position="68"/>
    </location>
</feature>
<sequence length="68" mass="7759">MASLKYVIVLSLLTMMLAHCYAHHHHEDDSEQSPSDPTFPPSNDETGNSKTDEPVIEPKIFMHHKMKI</sequence>